<dbReference type="OrthoDB" id="2187161at2"/>
<proteinExistence type="predicted"/>
<protein>
    <recommendedName>
        <fullName evidence="3">DUF771 domain-containing protein</fullName>
    </recommendedName>
</protein>
<evidence type="ECO:0000313" key="2">
    <source>
        <dbReference type="Proteomes" id="UP000187499"/>
    </source>
</evidence>
<evidence type="ECO:0000313" key="1">
    <source>
        <dbReference type="EMBL" id="APX72689.1"/>
    </source>
</evidence>
<dbReference type="STRING" id="1847728.BTM29_09060"/>
<dbReference type="AlphaFoldDB" id="A0A1P8Q4I6"/>
<dbReference type="InterPro" id="IPR008489">
    <property type="entry name" value="DUF771"/>
</dbReference>
<dbReference type="EMBL" id="CP019323">
    <property type="protein sequence ID" value="APX72689.1"/>
    <property type="molecule type" value="Genomic_DNA"/>
</dbReference>
<accession>A0A1P8Q4I6</accession>
<name>A0A1P8Q4I6_9LACO</name>
<keyword evidence="2" id="KW-1185">Reference proteome</keyword>
<evidence type="ECO:0008006" key="3">
    <source>
        <dbReference type="Google" id="ProtNLM"/>
    </source>
</evidence>
<dbReference type="Proteomes" id="UP000187499">
    <property type="component" value="Chromosome"/>
</dbReference>
<gene>
    <name evidence="1" type="ORF">BTM29_09060</name>
</gene>
<sequence length="110" mass="12941">MTQYIEVPTKPLKIEIPEGMKVVSMDAHGYEGQSLLGRTWTKADMREWCGNKSWDWILENIISNPKYSLQMGAMERKNQIVHKGVKGSPWRIKARPMAEFLDEYWEELPW</sequence>
<dbReference type="Pfam" id="PF05595">
    <property type="entry name" value="DUF771"/>
    <property type="match status" value="1"/>
</dbReference>
<organism evidence="1 2">
    <name type="scientific">Companilactobacillus allii</name>
    <dbReference type="NCBI Taxonomy" id="1847728"/>
    <lineage>
        <taxon>Bacteria</taxon>
        <taxon>Bacillati</taxon>
        <taxon>Bacillota</taxon>
        <taxon>Bacilli</taxon>
        <taxon>Lactobacillales</taxon>
        <taxon>Lactobacillaceae</taxon>
        <taxon>Companilactobacillus</taxon>
    </lineage>
</organism>
<dbReference type="KEGG" id="lalw:BTM29_09060"/>
<reference evidence="2" key="1">
    <citation type="submission" date="2016-12" db="EMBL/GenBank/DDBJ databases">
        <authorList>
            <person name="Jung M.Y."/>
            <person name="Lee S.H."/>
        </authorList>
    </citation>
    <scope>NUCLEOTIDE SEQUENCE [LARGE SCALE GENOMIC DNA]</scope>
    <source>
        <strain evidence="2">WiKim39</strain>
    </source>
</reference>
<dbReference type="RefSeq" id="WP_076616411.1">
    <property type="nucleotide sequence ID" value="NZ_CP019323.1"/>
</dbReference>